<dbReference type="NCBIfam" id="NF001898">
    <property type="entry name" value="PRK00654.1-1"/>
    <property type="match status" value="1"/>
</dbReference>
<dbReference type="PANTHER" id="PTHR45825:SF11">
    <property type="entry name" value="ALPHA AMYLASE DOMAIN-CONTAINING PROTEIN"/>
    <property type="match status" value="1"/>
</dbReference>
<dbReference type="InterPro" id="IPR013534">
    <property type="entry name" value="Starch_synth_cat_dom"/>
</dbReference>
<evidence type="ECO:0000256" key="6">
    <source>
        <dbReference type="ARBA" id="ARBA00023056"/>
    </source>
</evidence>
<evidence type="ECO:0000256" key="7">
    <source>
        <dbReference type="HAMAP-Rule" id="MF_00484"/>
    </source>
</evidence>
<gene>
    <name evidence="7" type="primary">glgA</name>
    <name evidence="10" type="ORF">Z955_02065</name>
</gene>
<protein>
    <recommendedName>
        <fullName evidence="7">Glycogen synthase</fullName>
        <ecNumber evidence="7">2.4.1.21</ecNumber>
    </recommendedName>
    <alternativeName>
        <fullName evidence="7">Starch [bacterial glycogen] synthase</fullName>
    </alternativeName>
</protein>
<keyword evidence="4 7" id="KW-0328">Glycosyltransferase</keyword>
<evidence type="ECO:0000259" key="9">
    <source>
        <dbReference type="Pfam" id="PF08323"/>
    </source>
</evidence>
<dbReference type="HAMAP" id="MF_00484">
    <property type="entry name" value="Glycogen_synth"/>
    <property type="match status" value="1"/>
</dbReference>
<dbReference type="CDD" id="cd03791">
    <property type="entry name" value="GT5_Glycogen_synthase_DULL1-like"/>
    <property type="match status" value="1"/>
</dbReference>
<reference evidence="10 11" key="1">
    <citation type="submission" date="2014-01" db="EMBL/GenBank/DDBJ databases">
        <title>Plasmidome dynamics in the species complex Clostridium novyi sensu lato converts strains of independent lineages into distinctly different pathogens.</title>
        <authorList>
            <person name="Skarin H."/>
            <person name="Segerman B."/>
        </authorList>
    </citation>
    <scope>NUCLEOTIDE SEQUENCE [LARGE SCALE GENOMIC DNA]</scope>
    <source>
        <strain evidence="10 11">DC5</strain>
    </source>
</reference>
<evidence type="ECO:0000256" key="5">
    <source>
        <dbReference type="ARBA" id="ARBA00022679"/>
    </source>
</evidence>
<evidence type="ECO:0000259" key="8">
    <source>
        <dbReference type="Pfam" id="PF00534"/>
    </source>
</evidence>
<evidence type="ECO:0000256" key="3">
    <source>
        <dbReference type="ARBA" id="ARBA00010281"/>
    </source>
</evidence>
<sequence length="479" mass="55668">MNILFATSEAYPFIKTGGLGDVSYALPKALKKIGLDVRVILPKYNPIPEEYVNNMRKIAEFTIKVGWRNKYCGLLELEKDGVKFYFIDNEYYFKRDSAYAQMDDGERFSFFSKAIIESINYMDDFAPEILHCNDWHTAISIPILRDQYFNNPKLNHIKTVYTIHNLKYQGVFAKEMLRELLNFGNEYFSEEKFKYYDAISFMKAGIVYADAVTTVSSTYAEEIKTEYYGEGLHGLLQSRSNDLYGILNGIDTDINNPSTDMYLFEKYDANNLQGKSKNKQELQKMLKLPKNNDIPMIGIVSRLEEQKGFDLLKEVIEELLQENIQLVVLGTGDQKYEDLFKFFAWKYPDKLSANIYFDNSLAQKIYAGSDMFLMPSRFEPCGIGQLIALRYGSVPIVRETGGLNDTVFSYNEFTREGNGFSFTRFDARDMLYTIRRAIGFYYDKDLWSELIQRGMRGDYSWEKAASKYVDVYNDVLNKW</sequence>
<dbReference type="NCBIfam" id="TIGR02095">
    <property type="entry name" value="glgA"/>
    <property type="match status" value="1"/>
</dbReference>
<dbReference type="AlphaFoldDB" id="A0A0A0IHV3"/>
<comment type="function">
    <text evidence="2 7">Synthesizes alpha-1,4-glucan chains using ADP-glucose.</text>
</comment>
<dbReference type="GO" id="GO:0004373">
    <property type="term" value="F:alpha-1,4-glucan glucosyltransferase (UDP-glucose donor) activity"/>
    <property type="evidence" value="ECO:0007669"/>
    <property type="project" value="InterPro"/>
</dbReference>
<dbReference type="GO" id="GO:0009011">
    <property type="term" value="F:alpha-1,4-glucan glucosyltransferase (ADP-glucose donor) activity"/>
    <property type="evidence" value="ECO:0007669"/>
    <property type="project" value="UniProtKB-UniRule"/>
</dbReference>
<dbReference type="RefSeq" id="WP_039259038.1">
    <property type="nucleotide sequence ID" value="NZ_JDRY01000010.1"/>
</dbReference>
<dbReference type="EMBL" id="JDRY01000010">
    <property type="protein sequence ID" value="KGN01045.1"/>
    <property type="molecule type" value="Genomic_DNA"/>
</dbReference>
<name>A0A0A0IHV3_CLOBO</name>
<evidence type="ECO:0000313" key="10">
    <source>
        <dbReference type="EMBL" id="KGN01045.1"/>
    </source>
</evidence>
<evidence type="ECO:0000256" key="2">
    <source>
        <dbReference type="ARBA" id="ARBA00002764"/>
    </source>
</evidence>
<proteinExistence type="inferred from homology"/>
<dbReference type="InterPro" id="IPR001296">
    <property type="entry name" value="Glyco_trans_1"/>
</dbReference>
<evidence type="ECO:0000256" key="1">
    <source>
        <dbReference type="ARBA" id="ARBA00001478"/>
    </source>
</evidence>
<keyword evidence="6 7" id="KW-0320">Glycogen biosynthesis</keyword>
<dbReference type="GO" id="GO:0005978">
    <property type="term" value="P:glycogen biosynthetic process"/>
    <property type="evidence" value="ECO:0007669"/>
    <property type="project" value="UniProtKB-UniRule"/>
</dbReference>
<dbReference type="Pfam" id="PF00534">
    <property type="entry name" value="Glycos_transf_1"/>
    <property type="match status" value="1"/>
</dbReference>
<comment type="catalytic activity">
    <reaction evidence="1 7">
        <text>[(1-&gt;4)-alpha-D-glucosyl](n) + ADP-alpha-D-glucose = [(1-&gt;4)-alpha-D-glucosyl](n+1) + ADP + H(+)</text>
        <dbReference type="Rhea" id="RHEA:18189"/>
        <dbReference type="Rhea" id="RHEA-COMP:9584"/>
        <dbReference type="Rhea" id="RHEA-COMP:9587"/>
        <dbReference type="ChEBI" id="CHEBI:15378"/>
        <dbReference type="ChEBI" id="CHEBI:15444"/>
        <dbReference type="ChEBI" id="CHEBI:57498"/>
        <dbReference type="ChEBI" id="CHEBI:456216"/>
        <dbReference type="EC" id="2.4.1.21"/>
    </reaction>
</comment>
<accession>A0A0A0IHV3</accession>
<evidence type="ECO:0000256" key="4">
    <source>
        <dbReference type="ARBA" id="ARBA00022676"/>
    </source>
</evidence>
<evidence type="ECO:0000313" key="11">
    <source>
        <dbReference type="Proteomes" id="UP000030014"/>
    </source>
</evidence>
<dbReference type="Gene3D" id="3.40.50.2000">
    <property type="entry name" value="Glycogen Phosphorylase B"/>
    <property type="match status" value="2"/>
</dbReference>
<comment type="similarity">
    <text evidence="3 7">Belongs to the glycosyltransferase 1 family. Bacterial/plant glycogen synthase subfamily.</text>
</comment>
<feature type="domain" description="Glycosyl transferase family 1" evidence="8">
    <location>
        <begin position="287"/>
        <end position="436"/>
    </location>
</feature>
<comment type="caution">
    <text evidence="10">The sequence shown here is derived from an EMBL/GenBank/DDBJ whole genome shotgun (WGS) entry which is preliminary data.</text>
</comment>
<dbReference type="PANTHER" id="PTHR45825">
    <property type="entry name" value="GRANULE-BOUND STARCH SYNTHASE 1, CHLOROPLASTIC/AMYLOPLASTIC"/>
    <property type="match status" value="1"/>
</dbReference>
<dbReference type="EC" id="2.4.1.21" evidence="7"/>
<keyword evidence="5 7" id="KW-0808">Transferase</keyword>
<dbReference type="Proteomes" id="UP000030014">
    <property type="component" value="Unassembled WGS sequence"/>
</dbReference>
<dbReference type="Pfam" id="PF08323">
    <property type="entry name" value="Glyco_transf_5"/>
    <property type="match status" value="1"/>
</dbReference>
<organism evidence="10 11">
    <name type="scientific">Clostridium botulinum C/D str. DC5</name>
    <dbReference type="NCBI Taxonomy" id="1443128"/>
    <lineage>
        <taxon>Bacteria</taxon>
        <taxon>Bacillati</taxon>
        <taxon>Bacillota</taxon>
        <taxon>Clostridia</taxon>
        <taxon>Eubacteriales</taxon>
        <taxon>Clostridiaceae</taxon>
        <taxon>Clostridium</taxon>
    </lineage>
</organism>
<dbReference type="UniPathway" id="UPA00164"/>
<comment type="pathway">
    <text evidence="7">Glycan biosynthesis; glycogen biosynthesis.</text>
</comment>
<dbReference type="SUPFAM" id="SSF53756">
    <property type="entry name" value="UDP-Glycosyltransferase/glycogen phosphorylase"/>
    <property type="match status" value="1"/>
</dbReference>
<feature type="domain" description="Starch synthase catalytic" evidence="9">
    <location>
        <begin position="2"/>
        <end position="237"/>
    </location>
</feature>
<dbReference type="InterPro" id="IPR011835">
    <property type="entry name" value="GS/SS"/>
</dbReference>
<feature type="binding site" evidence="7">
    <location>
        <position position="15"/>
    </location>
    <ligand>
        <name>ADP-alpha-D-glucose</name>
        <dbReference type="ChEBI" id="CHEBI:57498"/>
    </ligand>
</feature>
<dbReference type="NCBIfam" id="NF001899">
    <property type="entry name" value="PRK00654.1-2"/>
    <property type="match status" value="1"/>
</dbReference>